<feature type="region of interest" description="Disordered" evidence="1">
    <location>
        <begin position="1"/>
        <end position="86"/>
    </location>
</feature>
<evidence type="ECO:0000256" key="1">
    <source>
        <dbReference type="SAM" id="MobiDB-lite"/>
    </source>
</evidence>
<sequence length="244" mass="26630">MATELQSGLNATELIPEKQGVDSEAPVGKPPSGHEVPATEVASVDGESYVSGHQGGEIPVGDGHSETADLSDSNYSNASSAGSTPRYEKAEAFLEARKERVEVEANAYLESEIRKVNARAHTAQALAEKKRMHEEAKALELKKREELHAEQLLSNAEVKADKIMEHAKQEAAKVKAHVYEQTERTIADVTARAEREKAAEEEARKTGIAELVDEVEQMKATGELPIHEKKGVITRLKEKVVGHH</sequence>
<dbReference type="EMBL" id="CM026425">
    <property type="protein sequence ID" value="KAG0576891.1"/>
    <property type="molecule type" value="Genomic_DNA"/>
</dbReference>
<comment type="caution">
    <text evidence="2">The sequence shown here is derived from an EMBL/GenBank/DDBJ whole genome shotgun (WGS) entry which is preliminary data.</text>
</comment>
<proteinExistence type="predicted"/>
<name>A0A8T0I265_CERPU</name>
<dbReference type="Proteomes" id="UP000822688">
    <property type="component" value="Chromosome 5"/>
</dbReference>
<accession>A0A8T0I265</accession>
<evidence type="ECO:0000313" key="3">
    <source>
        <dbReference type="Proteomes" id="UP000822688"/>
    </source>
</evidence>
<feature type="compositionally biased region" description="Polar residues" evidence="1">
    <location>
        <begin position="68"/>
        <end position="83"/>
    </location>
</feature>
<feature type="compositionally biased region" description="Polar residues" evidence="1">
    <location>
        <begin position="1"/>
        <end position="10"/>
    </location>
</feature>
<reference evidence="2" key="1">
    <citation type="submission" date="2020-06" db="EMBL/GenBank/DDBJ databases">
        <title>WGS assembly of Ceratodon purpureus strain R40.</title>
        <authorList>
            <person name="Carey S.B."/>
            <person name="Jenkins J."/>
            <person name="Shu S."/>
            <person name="Lovell J.T."/>
            <person name="Sreedasyam A."/>
            <person name="Maumus F."/>
            <person name="Tiley G.P."/>
            <person name="Fernandez-Pozo N."/>
            <person name="Barry K."/>
            <person name="Chen C."/>
            <person name="Wang M."/>
            <person name="Lipzen A."/>
            <person name="Daum C."/>
            <person name="Saski C.A."/>
            <person name="Payton A.C."/>
            <person name="Mcbreen J.C."/>
            <person name="Conrad R.E."/>
            <person name="Kollar L.M."/>
            <person name="Olsson S."/>
            <person name="Huttunen S."/>
            <person name="Landis J.B."/>
            <person name="Wickett N.J."/>
            <person name="Johnson M.G."/>
            <person name="Rensing S.A."/>
            <person name="Grimwood J."/>
            <person name="Schmutz J."/>
            <person name="Mcdaniel S.F."/>
        </authorList>
    </citation>
    <scope>NUCLEOTIDE SEQUENCE</scope>
    <source>
        <strain evidence="2">R40</strain>
    </source>
</reference>
<gene>
    <name evidence="2" type="ORF">KC19_5G115700</name>
</gene>
<evidence type="ECO:0000313" key="2">
    <source>
        <dbReference type="EMBL" id="KAG0576891.1"/>
    </source>
</evidence>
<organism evidence="2 3">
    <name type="scientific">Ceratodon purpureus</name>
    <name type="common">Fire moss</name>
    <name type="synonym">Dicranum purpureum</name>
    <dbReference type="NCBI Taxonomy" id="3225"/>
    <lineage>
        <taxon>Eukaryota</taxon>
        <taxon>Viridiplantae</taxon>
        <taxon>Streptophyta</taxon>
        <taxon>Embryophyta</taxon>
        <taxon>Bryophyta</taxon>
        <taxon>Bryophytina</taxon>
        <taxon>Bryopsida</taxon>
        <taxon>Dicranidae</taxon>
        <taxon>Pseudoditrichales</taxon>
        <taxon>Ditrichaceae</taxon>
        <taxon>Ceratodon</taxon>
    </lineage>
</organism>
<keyword evidence="3" id="KW-1185">Reference proteome</keyword>
<dbReference type="EMBL" id="CM026425">
    <property type="protein sequence ID" value="KAG0576892.1"/>
    <property type="molecule type" value="Genomic_DNA"/>
</dbReference>
<dbReference type="AlphaFoldDB" id="A0A8T0I265"/>
<protein>
    <submittedName>
        <fullName evidence="2">Uncharacterized protein</fullName>
    </submittedName>
</protein>